<evidence type="ECO:0000313" key="2">
    <source>
        <dbReference type="EMBL" id="GLC32416.1"/>
    </source>
</evidence>
<protein>
    <recommendedName>
        <fullName evidence="4">Prepilin-type N-terminal cleavage/methylation domain-containing protein</fullName>
    </recommendedName>
</protein>
<evidence type="ECO:0000313" key="3">
    <source>
        <dbReference type="Proteomes" id="UP001208567"/>
    </source>
</evidence>
<accession>A0ABQ5NB35</accession>
<dbReference type="NCBIfam" id="TIGR02532">
    <property type="entry name" value="IV_pilin_GFxxxE"/>
    <property type="match status" value="1"/>
</dbReference>
<dbReference type="PROSITE" id="PS00409">
    <property type="entry name" value="PROKAR_NTER_METHYL"/>
    <property type="match status" value="1"/>
</dbReference>
<sequence>MKKGFTLIEIIIAAALASVVLTIGSYVLVTSTKLYKNEIARNKYMYYLKEASMYIESEVQNSEEIVYKGTVNEKYLKITSIEVNENKLTIHRAEQKIEAVPIDYRKEIFLNTQKNLVVTYYENSFNKGINNITTHLKTFVCSKMGNIIYLSMESENGDRFERCIEVSVLN</sequence>
<dbReference type="EMBL" id="BRXR01000001">
    <property type="protein sequence ID" value="GLC32416.1"/>
    <property type="molecule type" value="Genomic_DNA"/>
</dbReference>
<dbReference type="InterPro" id="IPR012902">
    <property type="entry name" value="N_methyl_site"/>
</dbReference>
<dbReference type="Proteomes" id="UP001208567">
    <property type="component" value="Unassembled WGS sequence"/>
</dbReference>
<dbReference type="Pfam" id="PF07963">
    <property type="entry name" value="N_methyl"/>
    <property type="match status" value="1"/>
</dbReference>
<keyword evidence="1" id="KW-0472">Membrane</keyword>
<name>A0ABQ5NB35_9CLOT</name>
<organism evidence="2 3">
    <name type="scientific">Clostridium omnivorum</name>
    <dbReference type="NCBI Taxonomy" id="1604902"/>
    <lineage>
        <taxon>Bacteria</taxon>
        <taxon>Bacillati</taxon>
        <taxon>Bacillota</taxon>
        <taxon>Clostridia</taxon>
        <taxon>Eubacteriales</taxon>
        <taxon>Clostridiaceae</taxon>
        <taxon>Clostridium</taxon>
    </lineage>
</organism>
<reference evidence="2 3" key="1">
    <citation type="journal article" date="2024" name="Int. J. Syst. Evol. Microbiol.">
        <title>Clostridium omnivorum sp. nov., isolated from anoxic soil under the treatment of reductive soil disinfestation.</title>
        <authorList>
            <person name="Ueki A."/>
            <person name="Tonouchi A."/>
            <person name="Kaku N."/>
            <person name="Honma S."/>
            <person name="Ueki K."/>
        </authorList>
    </citation>
    <scope>NUCLEOTIDE SEQUENCE [LARGE SCALE GENOMIC DNA]</scope>
    <source>
        <strain evidence="2 3">E14</strain>
    </source>
</reference>
<gene>
    <name evidence="2" type="ORF">bsdE14_38260</name>
</gene>
<keyword evidence="1" id="KW-0812">Transmembrane</keyword>
<evidence type="ECO:0000256" key="1">
    <source>
        <dbReference type="SAM" id="Phobius"/>
    </source>
</evidence>
<keyword evidence="1" id="KW-1133">Transmembrane helix</keyword>
<dbReference type="RefSeq" id="WP_264851719.1">
    <property type="nucleotide sequence ID" value="NZ_BRXR01000001.1"/>
</dbReference>
<keyword evidence="3" id="KW-1185">Reference proteome</keyword>
<feature type="transmembrane region" description="Helical" evidence="1">
    <location>
        <begin position="7"/>
        <end position="29"/>
    </location>
</feature>
<proteinExistence type="predicted"/>
<comment type="caution">
    <text evidence="2">The sequence shown here is derived from an EMBL/GenBank/DDBJ whole genome shotgun (WGS) entry which is preliminary data.</text>
</comment>
<evidence type="ECO:0008006" key="4">
    <source>
        <dbReference type="Google" id="ProtNLM"/>
    </source>
</evidence>